<keyword evidence="1" id="KW-0472">Membrane</keyword>
<protein>
    <submittedName>
        <fullName evidence="2">Uncharacterized protein</fullName>
    </submittedName>
</protein>
<organism evidence="2 3">
    <name type="scientific">Bacillus selenitireducens (strain ATCC 700615 / DSM 15326 / MLS10)</name>
    <dbReference type="NCBI Taxonomy" id="439292"/>
    <lineage>
        <taxon>Bacteria</taxon>
        <taxon>Bacillati</taxon>
        <taxon>Bacillota</taxon>
        <taxon>Bacilli</taxon>
        <taxon>Bacillales</taxon>
        <taxon>Bacillaceae</taxon>
        <taxon>Salisediminibacterium</taxon>
    </lineage>
</organism>
<evidence type="ECO:0000313" key="2">
    <source>
        <dbReference type="EMBL" id="ADI00116.1"/>
    </source>
</evidence>
<feature type="transmembrane region" description="Helical" evidence="1">
    <location>
        <begin position="35"/>
        <end position="58"/>
    </location>
</feature>
<dbReference type="AlphaFoldDB" id="D6XXS3"/>
<keyword evidence="1" id="KW-1133">Transmembrane helix</keyword>
<dbReference type="HOGENOM" id="CLU_2300067_0_0_9"/>
<name>D6XXS3_BACIE</name>
<reference evidence="2" key="1">
    <citation type="submission" date="2009-10" db="EMBL/GenBank/DDBJ databases">
        <title>Complete sequence of Bacillus selenitireducens MLS10.</title>
        <authorList>
            <consortium name="US DOE Joint Genome Institute"/>
            <person name="Lucas S."/>
            <person name="Copeland A."/>
            <person name="Lapidus A."/>
            <person name="Glavina del Rio T."/>
            <person name="Dalin E."/>
            <person name="Tice H."/>
            <person name="Bruce D."/>
            <person name="Goodwin L."/>
            <person name="Pitluck S."/>
            <person name="Sims D."/>
            <person name="Brettin T."/>
            <person name="Detter J.C."/>
            <person name="Han C."/>
            <person name="Larimer F."/>
            <person name="Land M."/>
            <person name="Hauser L."/>
            <person name="Kyrpides N."/>
            <person name="Ovchinnikova G."/>
            <person name="Stolz J."/>
        </authorList>
    </citation>
    <scope>NUCLEOTIDE SEQUENCE [LARGE SCALE GENOMIC DNA]</scope>
    <source>
        <strain evidence="2">MLS10</strain>
    </source>
</reference>
<dbReference type="Proteomes" id="UP000000271">
    <property type="component" value="Chromosome"/>
</dbReference>
<proteinExistence type="predicted"/>
<evidence type="ECO:0000256" key="1">
    <source>
        <dbReference type="SAM" id="Phobius"/>
    </source>
</evidence>
<accession>D6XXS3</accession>
<gene>
    <name evidence="2" type="ordered locus">Bsel_2616</name>
</gene>
<evidence type="ECO:0000313" key="3">
    <source>
        <dbReference type="Proteomes" id="UP000000271"/>
    </source>
</evidence>
<dbReference type="EMBL" id="CP001791">
    <property type="protein sequence ID" value="ADI00116.1"/>
    <property type="molecule type" value="Genomic_DNA"/>
</dbReference>
<keyword evidence="3" id="KW-1185">Reference proteome</keyword>
<dbReference type="RefSeq" id="WP_013173537.1">
    <property type="nucleotide sequence ID" value="NC_014219.1"/>
</dbReference>
<keyword evidence="1" id="KW-0812">Transmembrane</keyword>
<sequence length="100" mass="10841">MEGIVSVIAAILVAAKLLQKRKGIWLALENRQKSAIMAIYAGAILTATLIIFLFGNWVRSLFTGETLSSLVFLAVILLTLAGVIPAASKLHDHVLDKNRK</sequence>
<dbReference type="KEGG" id="bse:Bsel_2616"/>
<feature type="transmembrane region" description="Helical" evidence="1">
    <location>
        <begin position="70"/>
        <end position="88"/>
    </location>
</feature>